<dbReference type="InterPro" id="IPR000719">
    <property type="entry name" value="Prot_kinase_dom"/>
</dbReference>
<sequence length="572" mass="60426">MSQDPQLIGPYRLLDRIGRGGMGTVYLAEDAEGARVAVKVINAELADEAAFRERFRREVTAARSVRRFCTASVLDANLENDPLYVVTEFVDGPNLDDHIRLSGPMRGSSLEHLAVGVATALSAIHGAGIVHRDLKPGNVLLSQLGPRVIDFGIARALDTTSNATRTGTFVGTPAYMAPEVIRGEEATPAADIWAWGCVVAFAGTGVAPFAASNIPAILYQVTQGEPNLEGLDASVRELVELALSRDPARRPSAQRLLELLTGQPDVDLARVAPTVEAAAWPSGPTVRDTVPPPVLAAPTAAPGALAAAPAQDAWSMLPPPSPPPAHDPAPGASAAKRPNRSHRRYLLVGAAAALVAVAAGVLLVRTGNGVPDSVESWSDDFGSVGGWPDDYNKLRAYSGGGYQMKTAKLDLVVQSLAPVKEEPPARTLLSVDLKTSGTASAKTGLVCAGPNATEIDGYQFLLRTDGNGAVLRRVVFPEGATEESTKELAVSDSVPGFDAGETNRVQAACEADREAGTMRLRLWVDGDLVLEHLDRETPLLTGQAGLIAMQGDWDEKGVVADFDNFEIREIRD</sequence>
<protein>
    <submittedName>
        <fullName evidence="9">Serine/threonine protein kinase</fullName>
    </submittedName>
</protein>
<evidence type="ECO:0000313" key="9">
    <source>
        <dbReference type="EMBL" id="ROO89544.1"/>
    </source>
</evidence>
<evidence type="ECO:0000256" key="4">
    <source>
        <dbReference type="ARBA" id="ARBA00022840"/>
    </source>
</evidence>
<dbReference type="PANTHER" id="PTHR43289:SF34">
    <property type="entry name" value="SERINE_THREONINE-PROTEIN KINASE YBDM-RELATED"/>
    <property type="match status" value="1"/>
</dbReference>
<dbReference type="Pfam" id="PF00069">
    <property type="entry name" value="Pkinase"/>
    <property type="match status" value="1"/>
</dbReference>
<dbReference type="RefSeq" id="WP_123668623.1">
    <property type="nucleotide sequence ID" value="NZ_RJKE01000001.1"/>
</dbReference>
<evidence type="ECO:0000259" key="8">
    <source>
        <dbReference type="PROSITE" id="PS50011"/>
    </source>
</evidence>
<keyword evidence="10" id="KW-1185">Reference proteome</keyword>
<keyword evidence="4 5" id="KW-0067">ATP-binding</keyword>
<dbReference type="InterPro" id="IPR017441">
    <property type="entry name" value="Protein_kinase_ATP_BS"/>
</dbReference>
<evidence type="ECO:0000256" key="5">
    <source>
        <dbReference type="PROSITE-ProRule" id="PRU10141"/>
    </source>
</evidence>
<organism evidence="9 10">
    <name type="scientific">Actinocorallia herbida</name>
    <dbReference type="NCBI Taxonomy" id="58109"/>
    <lineage>
        <taxon>Bacteria</taxon>
        <taxon>Bacillati</taxon>
        <taxon>Actinomycetota</taxon>
        <taxon>Actinomycetes</taxon>
        <taxon>Streptosporangiales</taxon>
        <taxon>Thermomonosporaceae</taxon>
        <taxon>Actinocorallia</taxon>
    </lineage>
</organism>
<dbReference type="PROSITE" id="PS00108">
    <property type="entry name" value="PROTEIN_KINASE_ST"/>
    <property type="match status" value="1"/>
</dbReference>
<feature type="compositionally biased region" description="Pro residues" evidence="6">
    <location>
        <begin position="317"/>
        <end position="327"/>
    </location>
</feature>
<keyword evidence="7" id="KW-1133">Transmembrane helix</keyword>
<dbReference type="SUPFAM" id="SSF56112">
    <property type="entry name" value="Protein kinase-like (PK-like)"/>
    <property type="match status" value="1"/>
</dbReference>
<keyword evidence="2 5" id="KW-0547">Nucleotide-binding</keyword>
<dbReference type="CDD" id="cd14014">
    <property type="entry name" value="STKc_PknB_like"/>
    <property type="match status" value="1"/>
</dbReference>
<keyword evidence="9" id="KW-0723">Serine/threonine-protein kinase</keyword>
<comment type="caution">
    <text evidence="9">The sequence shown here is derived from an EMBL/GenBank/DDBJ whole genome shotgun (WGS) entry which is preliminary data.</text>
</comment>
<proteinExistence type="predicted"/>
<evidence type="ECO:0000256" key="3">
    <source>
        <dbReference type="ARBA" id="ARBA00022777"/>
    </source>
</evidence>
<name>A0A3N1D7N9_9ACTN</name>
<feature type="binding site" evidence="5">
    <location>
        <position position="39"/>
    </location>
    <ligand>
        <name>ATP</name>
        <dbReference type="ChEBI" id="CHEBI:30616"/>
    </ligand>
</feature>
<dbReference type="GO" id="GO:0005524">
    <property type="term" value="F:ATP binding"/>
    <property type="evidence" value="ECO:0007669"/>
    <property type="project" value="UniProtKB-UniRule"/>
</dbReference>
<reference evidence="9 10" key="1">
    <citation type="submission" date="2018-11" db="EMBL/GenBank/DDBJ databases">
        <title>Sequencing the genomes of 1000 actinobacteria strains.</title>
        <authorList>
            <person name="Klenk H.-P."/>
        </authorList>
    </citation>
    <scope>NUCLEOTIDE SEQUENCE [LARGE SCALE GENOMIC DNA]</scope>
    <source>
        <strain evidence="9 10">DSM 44254</strain>
    </source>
</reference>
<dbReference type="Gene3D" id="2.60.120.560">
    <property type="entry name" value="Exo-inulinase, domain 1"/>
    <property type="match status" value="1"/>
</dbReference>
<dbReference type="Gene3D" id="1.10.510.10">
    <property type="entry name" value="Transferase(Phosphotransferase) domain 1"/>
    <property type="match status" value="1"/>
</dbReference>
<dbReference type="AlphaFoldDB" id="A0A3N1D7N9"/>
<dbReference type="InterPro" id="IPR008271">
    <property type="entry name" value="Ser/Thr_kinase_AS"/>
</dbReference>
<evidence type="ECO:0000256" key="2">
    <source>
        <dbReference type="ARBA" id="ARBA00022741"/>
    </source>
</evidence>
<dbReference type="EMBL" id="RJKE01000001">
    <property type="protein sequence ID" value="ROO89544.1"/>
    <property type="molecule type" value="Genomic_DNA"/>
</dbReference>
<dbReference type="SMART" id="SM00220">
    <property type="entry name" value="S_TKc"/>
    <property type="match status" value="1"/>
</dbReference>
<accession>A0A3N1D7N9</accession>
<feature type="domain" description="Protein kinase" evidence="8">
    <location>
        <begin position="11"/>
        <end position="266"/>
    </location>
</feature>
<evidence type="ECO:0000256" key="6">
    <source>
        <dbReference type="SAM" id="MobiDB-lite"/>
    </source>
</evidence>
<dbReference type="PANTHER" id="PTHR43289">
    <property type="entry name" value="MITOGEN-ACTIVATED PROTEIN KINASE KINASE KINASE 20-RELATED"/>
    <property type="match status" value="1"/>
</dbReference>
<dbReference type="PROSITE" id="PS50011">
    <property type="entry name" value="PROTEIN_KINASE_DOM"/>
    <property type="match status" value="1"/>
</dbReference>
<keyword evidence="7" id="KW-0472">Membrane</keyword>
<gene>
    <name evidence="9" type="ORF">EDD29_7241</name>
</gene>
<dbReference type="Gene3D" id="3.30.200.20">
    <property type="entry name" value="Phosphorylase Kinase, domain 1"/>
    <property type="match status" value="1"/>
</dbReference>
<dbReference type="OrthoDB" id="3915799at2"/>
<evidence type="ECO:0000256" key="1">
    <source>
        <dbReference type="ARBA" id="ARBA00022679"/>
    </source>
</evidence>
<dbReference type="GO" id="GO:0004674">
    <property type="term" value="F:protein serine/threonine kinase activity"/>
    <property type="evidence" value="ECO:0007669"/>
    <property type="project" value="UniProtKB-KW"/>
</dbReference>
<dbReference type="PROSITE" id="PS00107">
    <property type="entry name" value="PROTEIN_KINASE_ATP"/>
    <property type="match status" value="1"/>
</dbReference>
<feature type="transmembrane region" description="Helical" evidence="7">
    <location>
        <begin position="345"/>
        <end position="364"/>
    </location>
</feature>
<keyword evidence="1" id="KW-0808">Transferase</keyword>
<feature type="region of interest" description="Disordered" evidence="6">
    <location>
        <begin position="308"/>
        <end position="338"/>
    </location>
</feature>
<evidence type="ECO:0000313" key="10">
    <source>
        <dbReference type="Proteomes" id="UP000272400"/>
    </source>
</evidence>
<evidence type="ECO:0000256" key="7">
    <source>
        <dbReference type="SAM" id="Phobius"/>
    </source>
</evidence>
<dbReference type="InterPro" id="IPR011009">
    <property type="entry name" value="Kinase-like_dom_sf"/>
</dbReference>
<keyword evidence="7" id="KW-0812">Transmembrane</keyword>
<dbReference type="Proteomes" id="UP000272400">
    <property type="component" value="Unassembled WGS sequence"/>
</dbReference>
<keyword evidence="3 9" id="KW-0418">Kinase</keyword>